<keyword evidence="4 6" id="KW-0720">Serine protease</keyword>
<dbReference type="InterPro" id="IPR036852">
    <property type="entry name" value="Peptidase_S8/S53_dom_sf"/>
</dbReference>
<dbReference type="Gene3D" id="3.40.50.200">
    <property type="entry name" value="Peptidase S8/S53 domain"/>
    <property type="match status" value="1"/>
</dbReference>
<feature type="region of interest" description="Disordered" evidence="8">
    <location>
        <begin position="100"/>
        <end position="129"/>
    </location>
</feature>
<dbReference type="Pfam" id="PF00082">
    <property type="entry name" value="Peptidase_S8"/>
    <property type="match status" value="1"/>
</dbReference>
<dbReference type="AlphaFoldDB" id="A0A0N9HWV8"/>
<reference evidence="11 12" key="1">
    <citation type="submission" date="2015-07" db="EMBL/GenBank/DDBJ databases">
        <title>Genome sequencing of Kibdelosporangium phytohabitans.</title>
        <authorList>
            <person name="Qin S."/>
            <person name="Xing K."/>
        </authorList>
    </citation>
    <scope>NUCLEOTIDE SEQUENCE [LARGE SCALE GENOMIC DNA]</scope>
    <source>
        <strain evidence="11 12">KLBMP1111</strain>
    </source>
</reference>
<dbReference type="PANTHER" id="PTHR43806:SF11">
    <property type="entry name" value="CEREVISIN-RELATED"/>
    <property type="match status" value="1"/>
</dbReference>
<comment type="similarity">
    <text evidence="1 6 7">Belongs to the peptidase S8 family.</text>
</comment>
<evidence type="ECO:0000256" key="5">
    <source>
        <dbReference type="PIRSR" id="PIRSR615500-1"/>
    </source>
</evidence>
<gene>
    <name evidence="11" type="ORF">AOZ06_06020</name>
</gene>
<dbReference type="GO" id="GO:0004252">
    <property type="term" value="F:serine-type endopeptidase activity"/>
    <property type="evidence" value="ECO:0007669"/>
    <property type="project" value="UniProtKB-UniRule"/>
</dbReference>
<dbReference type="PROSITE" id="PS00137">
    <property type="entry name" value="SUBTILASE_HIS"/>
    <property type="match status" value="1"/>
</dbReference>
<dbReference type="InterPro" id="IPR015500">
    <property type="entry name" value="Peptidase_S8_subtilisin-rel"/>
</dbReference>
<dbReference type="STRING" id="860235.AOZ06_06020"/>
<evidence type="ECO:0000256" key="8">
    <source>
        <dbReference type="SAM" id="MobiDB-lite"/>
    </source>
</evidence>
<keyword evidence="3 6" id="KW-0378">Hydrolase</keyword>
<dbReference type="InterPro" id="IPR023828">
    <property type="entry name" value="Peptidase_S8_Ser-AS"/>
</dbReference>
<organism evidence="11 12">
    <name type="scientific">Kibdelosporangium phytohabitans</name>
    <dbReference type="NCBI Taxonomy" id="860235"/>
    <lineage>
        <taxon>Bacteria</taxon>
        <taxon>Bacillati</taxon>
        <taxon>Actinomycetota</taxon>
        <taxon>Actinomycetes</taxon>
        <taxon>Pseudonocardiales</taxon>
        <taxon>Pseudonocardiaceae</taxon>
        <taxon>Kibdelosporangium</taxon>
    </lineage>
</organism>
<feature type="active site" description="Charge relay system" evidence="5 6">
    <location>
        <position position="223"/>
    </location>
</feature>
<dbReference type="PROSITE" id="PS51892">
    <property type="entry name" value="SUBTILASE"/>
    <property type="match status" value="1"/>
</dbReference>
<evidence type="ECO:0000313" key="12">
    <source>
        <dbReference type="Proteomes" id="UP000063699"/>
    </source>
</evidence>
<dbReference type="PRINTS" id="PR00723">
    <property type="entry name" value="SUBTILISIN"/>
</dbReference>
<dbReference type="OrthoDB" id="9813435at2"/>
<dbReference type="EMBL" id="CP012752">
    <property type="protein sequence ID" value="ALG06541.1"/>
    <property type="molecule type" value="Genomic_DNA"/>
</dbReference>
<evidence type="ECO:0000256" key="7">
    <source>
        <dbReference type="RuleBase" id="RU003355"/>
    </source>
</evidence>
<proteinExistence type="inferred from homology"/>
<evidence type="ECO:0000256" key="3">
    <source>
        <dbReference type="ARBA" id="ARBA00022801"/>
    </source>
</evidence>
<feature type="active site" description="Charge relay system" evidence="5 6">
    <location>
        <position position="168"/>
    </location>
</feature>
<dbReference type="PROSITE" id="PS00136">
    <property type="entry name" value="SUBTILASE_ASP"/>
    <property type="match status" value="1"/>
</dbReference>
<keyword evidence="2 6" id="KW-0645">Protease</keyword>
<dbReference type="InterPro" id="IPR023827">
    <property type="entry name" value="Peptidase_S8_Asp-AS"/>
</dbReference>
<accession>A0A0N9HWV8</accession>
<evidence type="ECO:0000313" key="11">
    <source>
        <dbReference type="EMBL" id="ALG06541.1"/>
    </source>
</evidence>
<feature type="active site" description="Charge relay system" evidence="5 6">
    <location>
        <position position="472"/>
    </location>
</feature>
<evidence type="ECO:0000256" key="6">
    <source>
        <dbReference type="PROSITE-ProRule" id="PRU01240"/>
    </source>
</evidence>
<dbReference type="RefSeq" id="WP_054288514.1">
    <property type="nucleotide sequence ID" value="NZ_CP012752.1"/>
</dbReference>
<dbReference type="InterPro" id="IPR050131">
    <property type="entry name" value="Peptidase_S8_subtilisin-like"/>
</dbReference>
<dbReference type="PANTHER" id="PTHR43806">
    <property type="entry name" value="PEPTIDASE S8"/>
    <property type="match status" value="1"/>
</dbReference>
<feature type="signal peptide" evidence="9">
    <location>
        <begin position="1"/>
        <end position="25"/>
    </location>
</feature>
<keyword evidence="12" id="KW-1185">Reference proteome</keyword>
<evidence type="ECO:0000256" key="4">
    <source>
        <dbReference type="ARBA" id="ARBA00022825"/>
    </source>
</evidence>
<dbReference type="InterPro" id="IPR022398">
    <property type="entry name" value="Peptidase_S8_His-AS"/>
</dbReference>
<name>A0A0N9HWV8_9PSEU</name>
<dbReference type="PROSITE" id="PS00138">
    <property type="entry name" value="SUBTILASE_SER"/>
    <property type="match status" value="1"/>
</dbReference>
<dbReference type="SUPFAM" id="SSF52743">
    <property type="entry name" value="Subtilisin-like"/>
    <property type="match status" value="1"/>
</dbReference>
<protein>
    <submittedName>
        <fullName evidence="11">Serine protease</fullName>
    </submittedName>
</protein>
<dbReference type="KEGG" id="kphy:AOZ06_06020"/>
<evidence type="ECO:0000259" key="10">
    <source>
        <dbReference type="Pfam" id="PF00082"/>
    </source>
</evidence>
<dbReference type="InterPro" id="IPR000209">
    <property type="entry name" value="Peptidase_S8/S53_dom"/>
</dbReference>
<evidence type="ECO:0000256" key="1">
    <source>
        <dbReference type="ARBA" id="ARBA00011073"/>
    </source>
</evidence>
<feature type="compositionally biased region" description="Basic and acidic residues" evidence="8">
    <location>
        <begin position="111"/>
        <end position="120"/>
    </location>
</feature>
<feature type="domain" description="Peptidase S8/S53" evidence="10">
    <location>
        <begin position="160"/>
        <end position="551"/>
    </location>
</feature>
<feature type="region of interest" description="Disordered" evidence="8">
    <location>
        <begin position="335"/>
        <end position="358"/>
    </location>
</feature>
<dbReference type="GO" id="GO:0006508">
    <property type="term" value="P:proteolysis"/>
    <property type="evidence" value="ECO:0007669"/>
    <property type="project" value="UniProtKB-KW"/>
</dbReference>
<sequence>MRKTIIAISALPLLVTLVAAPTVSAQPELSGTPVEFNVLAKDGVSAAAVEQAVKAAGGTVVERNDAVGLLTAKAPVNGFRERLAGNGAVLSAAKVQSIGQAPDRATKKRKADAIEKDRGNGNKAQNKAKAPVGLDPLDEQLWGLKSIRADLARDKTIGDRRVKVGILDTGVDGKHPDIAPNFDRGLSRNFTKDIPYDELGQEVDGPCEFRGCVDPADVDNGGHGTHVAGTVAAAANGFGLSGVAPGVSIVNIRGGQDSGFFFLQPVVNALTYAGDVGLDVVNMSFYVDPWLYNCDNNPADTPEQRAQQRMIKAAVSRALRYAHNKGVTLISAYGNNATDAGKPKPDTTSPDFPAGSEHPRTIDNATCQSMPSEDPNVINVSSYGPSGAKSDFSSYGLEQISVSAPGGFRRDYFGTPWYNSLDNMILSTYPQNALVTEGFVDAAGTITPEGVAAGVVKLDRPGAFYRPLQGTSMAAPHATGVAALIIGQFGKFRGGDAGLDPNKVKRVLENTATKTPCPTPRTVDYTHLNRPADWTATCEGDLNFNGFYGHGQIDAYQALVAGAKFAK</sequence>
<keyword evidence="9" id="KW-0732">Signal</keyword>
<dbReference type="Proteomes" id="UP000063699">
    <property type="component" value="Chromosome"/>
</dbReference>
<evidence type="ECO:0000256" key="9">
    <source>
        <dbReference type="SAM" id="SignalP"/>
    </source>
</evidence>
<evidence type="ECO:0000256" key="2">
    <source>
        <dbReference type="ARBA" id="ARBA00022670"/>
    </source>
</evidence>
<feature type="chain" id="PRO_5006035577" evidence="9">
    <location>
        <begin position="26"/>
        <end position="567"/>
    </location>
</feature>